<reference evidence="2 3" key="1">
    <citation type="journal article" date="2014" name="PLoS Genet.">
        <title>Phylogenetically driven sequencing of extremely halophilic archaea reveals strategies for static and dynamic osmo-response.</title>
        <authorList>
            <person name="Becker E.A."/>
            <person name="Seitzer P.M."/>
            <person name="Tritt A."/>
            <person name="Larsen D."/>
            <person name="Krusor M."/>
            <person name="Yao A.I."/>
            <person name="Wu D."/>
            <person name="Madern D."/>
            <person name="Eisen J.A."/>
            <person name="Darling A.E."/>
            <person name="Facciotti M.T."/>
        </authorList>
    </citation>
    <scope>NUCLEOTIDE SEQUENCE [LARGE SCALE GENOMIC DNA]</scope>
    <source>
        <strain evidence="2 3">DSM 18795</strain>
    </source>
</reference>
<dbReference type="Proteomes" id="UP000011531">
    <property type="component" value="Unassembled WGS sequence"/>
</dbReference>
<feature type="domain" description="DUF8136" evidence="1">
    <location>
        <begin position="20"/>
        <end position="80"/>
    </location>
</feature>
<accession>L9X219</accession>
<keyword evidence="3" id="KW-1185">Reference proteome</keyword>
<dbReference type="AlphaFoldDB" id="L9X219"/>
<dbReference type="Pfam" id="PF26457">
    <property type="entry name" value="DUF8136"/>
    <property type="match status" value="1"/>
</dbReference>
<comment type="caution">
    <text evidence="2">The sequence shown here is derived from an EMBL/GenBank/DDBJ whole genome shotgun (WGS) entry which is preliminary data.</text>
</comment>
<evidence type="ECO:0000259" key="1">
    <source>
        <dbReference type="Pfam" id="PF26457"/>
    </source>
</evidence>
<dbReference type="InterPro" id="IPR058449">
    <property type="entry name" value="DUF8136"/>
</dbReference>
<name>L9X219_9EURY</name>
<gene>
    <name evidence="2" type="ORF">C492_15216</name>
</gene>
<organism evidence="2 3">
    <name type="scientific">Natronococcus jeotgali DSM 18795</name>
    <dbReference type="NCBI Taxonomy" id="1227498"/>
    <lineage>
        <taxon>Archaea</taxon>
        <taxon>Methanobacteriati</taxon>
        <taxon>Methanobacteriota</taxon>
        <taxon>Stenosarchaea group</taxon>
        <taxon>Halobacteria</taxon>
        <taxon>Halobacteriales</taxon>
        <taxon>Natrialbaceae</taxon>
        <taxon>Natronococcus</taxon>
    </lineage>
</organism>
<dbReference type="RefSeq" id="WP_008424925.1">
    <property type="nucleotide sequence ID" value="NZ_AOIA01000127.1"/>
</dbReference>
<evidence type="ECO:0000313" key="3">
    <source>
        <dbReference type="Proteomes" id="UP000011531"/>
    </source>
</evidence>
<protein>
    <recommendedName>
        <fullName evidence="1">DUF8136 domain-containing protein</fullName>
    </recommendedName>
</protein>
<dbReference type="OrthoDB" id="205974at2157"/>
<evidence type="ECO:0000313" key="2">
    <source>
        <dbReference type="EMBL" id="ELY55819.1"/>
    </source>
</evidence>
<dbReference type="EMBL" id="AOIA01000127">
    <property type="protein sequence ID" value="ELY55819.1"/>
    <property type="molecule type" value="Genomic_DNA"/>
</dbReference>
<proteinExistence type="predicted"/>
<sequence length="88" mass="10214">MTFSSTSDEDTEREQILETLSERIQFIDTHLEEMDLDSKENQELAIKWTRTLGSLAGQYRLLMKDTDIDEMQSDLELLEAAKEARSND</sequence>